<accession>A0A0U3BDE9</accession>
<name>A0A0U3BDE9_9ALTE</name>
<dbReference type="STRING" id="1526571.AT746_16380"/>
<dbReference type="AlphaFoldDB" id="A0A0U3BDE9"/>
<proteinExistence type="predicted"/>
<protein>
    <submittedName>
        <fullName evidence="2">Uncharacterized protein</fullName>
    </submittedName>
</protein>
<evidence type="ECO:0000313" key="3">
    <source>
        <dbReference type="Proteomes" id="UP000068447"/>
    </source>
</evidence>
<sequence>MDNLSRFYLQLATDANKLQAFNLSEDNRRTMLQQAGVKDIDNILNMDKESLRQMLAKKLIEQTGDWQGLDKTSDNDDNKNNIGRIGRAVTH</sequence>
<dbReference type="RefSeq" id="WP_062482510.1">
    <property type="nucleotide sequence ID" value="NZ_CP013650.1"/>
</dbReference>
<feature type="region of interest" description="Disordered" evidence="1">
    <location>
        <begin position="66"/>
        <end position="91"/>
    </location>
</feature>
<dbReference type="Proteomes" id="UP000068447">
    <property type="component" value="Chromosome"/>
</dbReference>
<gene>
    <name evidence="2" type="ORF">AT746_16380</name>
</gene>
<organism evidence="2 3">
    <name type="scientific">Lacimicrobium alkaliphilum</name>
    <dbReference type="NCBI Taxonomy" id="1526571"/>
    <lineage>
        <taxon>Bacteria</taxon>
        <taxon>Pseudomonadati</taxon>
        <taxon>Pseudomonadota</taxon>
        <taxon>Gammaproteobacteria</taxon>
        <taxon>Alteromonadales</taxon>
        <taxon>Alteromonadaceae</taxon>
        <taxon>Lacimicrobium</taxon>
    </lineage>
</organism>
<keyword evidence="3" id="KW-1185">Reference proteome</keyword>
<evidence type="ECO:0000313" key="2">
    <source>
        <dbReference type="EMBL" id="ALS99685.1"/>
    </source>
</evidence>
<reference evidence="2 3" key="1">
    <citation type="submission" date="2015-12" db="EMBL/GenBank/DDBJ databases">
        <title>Complete genome of Lacimicrobium alkaliphilum KCTC 32984.</title>
        <authorList>
            <person name="Kim S.-G."/>
            <person name="Lee Y.-J."/>
        </authorList>
    </citation>
    <scope>NUCLEOTIDE SEQUENCE [LARGE SCALE GENOMIC DNA]</scope>
    <source>
        <strain evidence="2 3">YelD216</strain>
    </source>
</reference>
<dbReference type="KEGG" id="lal:AT746_16380"/>
<evidence type="ECO:0000256" key="1">
    <source>
        <dbReference type="SAM" id="MobiDB-lite"/>
    </source>
</evidence>
<dbReference type="EMBL" id="CP013650">
    <property type="protein sequence ID" value="ALS99685.1"/>
    <property type="molecule type" value="Genomic_DNA"/>
</dbReference>
<dbReference type="OrthoDB" id="6387462at2"/>